<evidence type="ECO:0000313" key="6">
    <source>
        <dbReference type="Proteomes" id="UP000290288"/>
    </source>
</evidence>
<dbReference type="Gene3D" id="3.40.50.1460">
    <property type="match status" value="1"/>
</dbReference>
<dbReference type="Pfam" id="PF00656">
    <property type="entry name" value="Peptidase_C14"/>
    <property type="match status" value="1"/>
</dbReference>
<comment type="caution">
    <text evidence="5">The sequence shown here is derived from an EMBL/GenBank/DDBJ whole genome shotgun (WGS) entry which is preliminary data.</text>
</comment>
<evidence type="ECO:0000256" key="1">
    <source>
        <dbReference type="ARBA" id="ARBA00022703"/>
    </source>
</evidence>
<keyword evidence="2" id="KW-0788">Thiol protease</keyword>
<proteinExistence type="predicted"/>
<organism evidence="5 6">
    <name type="scientific">Candolleomyces aberdarensis</name>
    <dbReference type="NCBI Taxonomy" id="2316362"/>
    <lineage>
        <taxon>Eukaryota</taxon>
        <taxon>Fungi</taxon>
        <taxon>Dikarya</taxon>
        <taxon>Basidiomycota</taxon>
        <taxon>Agaricomycotina</taxon>
        <taxon>Agaricomycetes</taxon>
        <taxon>Agaricomycetidae</taxon>
        <taxon>Agaricales</taxon>
        <taxon>Agaricineae</taxon>
        <taxon>Psathyrellaceae</taxon>
        <taxon>Candolleomyces</taxon>
    </lineage>
</organism>
<dbReference type="GO" id="GO:0006508">
    <property type="term" value="P:proteolysis"/>
    <property type="evidence" value="ECO:0007669"/>
    <property type="project" value="InterPro"/>
</dbReference>
<protein>
    <recommendedName>
        <fullName evidence="4">Peptidase C14 caspase domain-containing protein</fullName>
    </recommendedName>
</protein>
<feature type="region of interest" description="Disordered" evidence="3">
    <location>
        <begin position="51"/>
        <end position="71"/>
    </location>
</feature>
<dbReference type="Proteomes" id="UP000290288">
    <property type="component" value="Unassembled WGS sequence"/>
</dbReference>
<dbReference type="GO" id="GO:0006915">
    <property type="term" value="P:apoptotic process"/>
    <property type="evidence" value="ECO:0007669"/>
    <property type="project" value="UniProtKB-KW"/>
</dbReference>
<accession>A0A4Q2DJ97</accession>
<evidence type="ECO:0000313" key="5">
    <source>
        <dbReference type="EMBL" id="RXW19937.1"/>
    </source>
</evidence>
<dbReference type="GO" id="GO:0004197">
    <property type="term" value="F:cysteine-type endopeptidase activity"/>
    <property type="evidence" value="ECO:0007669"/>
    <property type="project" value="InterPro"/>
</dbReference>
<feature type="domain" description="Peptidase C14 caspase" evidence="4">
    <location>
        <begin position="172"/>
        <end position="264"/>
    </location>
</feature>
<dbReference type="InterPro" id="IPR029030">
    <property type="entry name" value="Caspase-like_dom_sf"/>
</dbReference>
<evidence type="ECO:0000256" key="2">
    <source>
        <dbReference type="ARBA" id="ARBA00022807"/>
    </source>
</evidence>
<evidence type="ECO:0000259" key="4">
    <source>
        <dbReference type="Pfam" id="PF00656"/>
    </source>
</evidence>
<dbReference type="OrthoDB" id="10255174at2759"/>
<keyword evidence="2" id="KW-0645">Protease</keyword>
<dbReference type="EMBL" id="SDEE01000175">
    <property type="protein sequence ID" value="RXW19937.1"/>
    <property type="molecule type" value="Genomic_DNA"/>
</dbReference>
<dbReference type="SUPFAM" id="SSF52129">
    <property type="entry name" value="Caspase-like"/>
    <property type="match status" value="1"/>
</dbReference>
<name>A0A4Q2DJ97_9AGAR</name>
<dbReference type="AlphaFoldDB" id="A0A4Q2DJ97"/>
<gene>
    <name evidence="5" type="ORF">EST38_g5900</name>
</gene>
<dbReference type="InterPro" id="IPR011600">
    <property type="entry name" value="Pept_C14_caspase"/>
</dbReference>
<reference evidence="5 6" key="1">
    <citation type="submission" date="2019-01" db="EMBL/GenBank/DDBJ databases">
        <title>Draft genome sequence of Psathyrella aberdarensis IHI B618.</title>
        <authorList>
            <person name="Buettner E."/>
            <person name="Kellner H."/>
        </authorList>
    </citation>
    <scope>NUCLEOTIDE SEQUENCE [LARGE SCALE GENOMIC DNA]</scope>
    <source>
        <strain evidence="5 6">IHI B618</strain>
    </source>
</reference>
<sequence length="310" mass="34913">MAGNLKQVVTVEEAEAIVKHLTKGFDHPPMKPTPHPYEAALSALANFRAGPAATEGTSKSVGGGQDFSGQLGDIQQGELEKRLMEFEQQTWDLYQLQDTLDRPRLLHECQIRAQGGDHDAKRRLEVLGMSPQTRHQNRANRWEPSPDQLNWRDIREVAPDSQVQATLGPRLWALLIGNDNYPQSPLKGAVNDSLAWKFYLTDFLGVPESHITHIQDADRKTMVAALYDLRDNHNIKESDHIIFAYAGHGSRYDAQVYSFDDDISHKAGSIEALCPVDRGLPRRRATPDISDREEEPENCVWICVLAPWHP</sequence>
<keyword evidence="6" id="KW-1185">Reference proteome</keyword>
<keyword evidence="1" id="KW-0053">Apoptosis</keyword>
<keyword evidence="2" id="KW-0378">Hydrolase</keyword>
<evidence type="ECO:0000256" key="3">
    <source>
        <dbReference type="SAM" id="MobiDB-lite"/>
    </source>
</evidence>